<proteinExistence type="predicted"/>
<gene>
    <name evidence="1" type="ORF">LRQ20_32015</name>
</gene>
<accession>A0ABS8R4J9</accession>
<dbReference type="Pfam" id="PF08907">
    <property type="entry name" value="DUF1853"/>
    <property type="match status" value="1"/>
</dbReference>
<dbReference type="InterPro" id="IPR015003">
    <property type="entry name" value="DUF1853"/>
</dbReference>
<reference evidence="1 2" key="1">
    <citation type="journal article" date="2022" name="Int. J. Syst. Evol. Microbiol.">
        <title>Pseudomonas petroselini sp. nov., a pathogen causing bacterial rot of parsley in Japan.</title>
        <authorList>
            <person name="Sawada H."/>
            <person name="Fujikawa T."/>
            <person name="Osada S."/>
            <person name="Satou M."/>
        </authorList>
    </citation>
    <scope>NUCLEOTIDE SEQUENCE [LARGE SCALE GENOMIC DNA]</scope>
    <source>
        <strain evidence="1 2">MAFF 311096</strain>
    </source>
</reference>
<keyword evidence="2" id="KW-1185">Reference proteome</keyword>
<evidence type="ECO:0000313" key="1">
    <source>
        <dbReference type="EMBL" id="MCD7042912.1"/>
    </source>
</evidence>
<dbReference type="RefSeq" id="WP_231810583.1">
    <property type="nucleotide sequence ID" value="NZ_JAJOZI010000287.1"/>
</dbReference>
<dbReference type="Proteomes" id="UP001154922">
    <property type="component" value="Unassembled WGS sequence"/>
</dbReference>
<comment type="caution">
    <text evidence="1">The sequence shown here is derived from an EMBL/GenBank/DDBJ whole genome shotgun (WGS) entry which is preliminary data.</text>
</comment>
<sequence length="73" mass="8321">YWQPLPRHAWLAPAHYAADEVWSEARMQGWLADLDPMAPAQLLVRLVQVGEDWEEAERLFLVADLWPNVPGAG</sequence>
<organism evidence="1 2">
    <name type="scientific">Pseudomonas petroselini</name>
    <dbReference type="NCBI Taxonomy" id="2899822"/>
    <lineage>
        <taxon>Bacteria</taxon>
        <taxon>Pseudomonadati</taxon>
        <taxon>Pseudomonadota</taxon>
        <taxon>Gammaproteobacteria</taxon>
        <taxon>Pseudomonadales</taxon>
        <taxon>Pseudomonadaceae</taxon>
        <taxon>Pseudomonas</taxon>
    </lineage>
</organism>
<reference evidence="1 2" key="2">
    <citation type="journal article" date="2023" name="Plant Pathol.">
        <title>Dismantling and reorganizing Pseudomonas marginalis sensu#lato.</title>
        <authorList>
            <person name="Sawada H."/>
            <person name="Fujikawa T."/>
            <person name="Satou M."/>
        </authorList>
    </citation>
    <scope>NUCLEOTIDE SEQUENCE [LARGE SCALE GENOMIC DNA]</scope>
    <source>
        <strain evidence="1 2">MAFF 311096</strain>
    </source>
</reference>
<feature type="non-terminal residue" evidence="1">
    <location>
        <position position="1"/>
    </location>
</feature>
<evidence type="ECO:0000313" key="2">
    <source>
        <dbReference type="Proteomes" id="UP001154922"/>
    </source>
</evidence>
<name>A0ABS8R4J9_9PSED</name>
<dbReference type="EMBL" id="JAJOZI010000287">
    <property type="protein sequence ID" value="MCD7042912.1"/>
    <property type="molecule type" value="Genomic_DNA"/>
</dbReference>
<protein>
    <submittedName>
        <fullName evidence="1">DUF1853 family protein</fullName>
    </submittedName>
</protein>